<keyword evidence="4" id="KW-1185">Reference proteome</keyword>
<dbReference type="PANTHER" id="PTHR15332">
    <property type="entry name" value="PROPROTEIN CONVERTASE SUBTILISIN_KEXIN TYPE 5-LIKE"/>
    <property type="match status" value="1"/>
</dbReference>
<dbReference type="PANTHER" id="PTHR15332:SF175">
    <property type="entry name" value="PROPROTEIN CONVERTASE SUBTILISIN_KEXIN TYPE 5-LIKE"/>
    <property type="match status" value="1"/>
</dbReference>
<dbReference type="AlphaFoldDB" id="A0A0V0QV41"/>
<evidence type="ECO:0000313" key="3">
    <source>
        <dbReference type="EMBL" id="KRX06175.1"/>
    </source>
</evidence>
<evidence type="ECO:0000256" key="1">
    <source>
        <dbReference type="SAM" id="MobiDB-lite"/>
    </source>
</evidence>
<organism evidence="3 4">
    <name type="scientific">Pseudocohnilembus persalinus</name>
    <name type="common">Ciliate</name>
    <dbReference type="NCBI Taxonomy" id="266149"/>
    <lineage>
        <taxon>Eukaryota</taxon>
        <taxon>Sar</taxon>
        <taxon>Alveolata</taxon>
        <taxon>Ciliophora</taxon>
        <taxon>Intramacronucleata</taxon>
        <taxon>Oligohymenophorea</taxon>
        <taxon>Scuticociliatia</taxon>
        <taxon>Philasterida</taxon>
        <taxon>Pseudocohnilembidae</taxon>
        <taxon>Pseudocohnilembus</taxon>
    </lineage>
</organism>
<feature type="compositionally biased region" description="Low complexity" evidence="1">
    <location>
        <begin position="726"/>
        <end position="741"/>
    </location>
</feature>
<dbReference type="InterPro" id="IPR009030">
    <property type="entry name" value="Growth_fac_rcpt_cys_sf"/>
</dbReference>
<feature type="transmembrane region" description="Helical" evidence="2">
    <location>
        <begin position="555"/>
        <end position="574"/>
    </location>
</feature>
<gene>
    <name evidence="3" type="ORF">PPERSA_06057</name>
</gene>
<comment type="caution">
    <text evidence="3">The sequence shown here is derived from an EMBL/GenBank/DDBJ whole genome shotgun (WGS) entry which is preliminary data.</text>
</comment>
<proteinExistence type="predicted"/>
<keyword evidence="2" id="KW-0472">Membrane</keyword>
<evidence type="ECO:0000313" key="4">
    <source>
        <dbReference type="Proteomes" id="UP000054937"/>
    </source>
</evidence>
<dbReference type="EMBL" id="LDAU01000098">
    <property type="protein sequence ID" value="KRX06175.1"/>
    <property type="molecule type" value="Genomic_DNA"/>
</dbReference>
<keyword evidence="2" id="KW-1133">Transmembrane helix</keyword>
<dbReference type="OrthoDB" id="10035969at2759"/>
<evidence type="ECO:0000256" key="2">
    <source>
        <dbReference type="SAM" id="Phobius"/>
    </source>
</evidence>
<dbReference type="Proteomes" id="UP000054937">
    <property type="component" value="Unassembled WGS sequence"/>
</dbReference>
<sequence>MDGIGVTSKEYKNLQINDREVINQDEVGGQGRSYFQESECLDNQRSFRLNYALNYPYEIDNIEIRIQLKNGQRIEDESLAIHDFKLYAYLCHPSCLTCYGYYLNQELMACEKCNVYNCKICQTSEICNECDDGYYTTCDEKKYALGHNLGYRIDCTNWCTFQKSFQVDNQHKFLRIFFQIIKGDQWPDPNADFSFLVDGETTSVKIQQLGPIQSDQNCGLRDKADHVFFYNATINHTKNEALIQFKWKQYDISNGMFLGIRDVLVFASGCLNECKNCQNEYQCTECYGDKDQEYSRIVDNFCKCPDGYYDDLVNENCQECNFPCQTCDKADNCLQCVKSLPARIVDQMCACENGYYDDGENIQCQMCDYQCKKCENSGSCQECLNPQFQIPNCEVDQIGYQQQKIDLYTVKDRQCPKKCASCRYKDICQNCVQGENREQITLNCICKEGFHDFSQTTKDCYKCPKYCKKCEDYNYCTQCEQGLGLVLNYYKMKCECQQNFKWDEVKGKCRKCYVFLNHKDCYFQCPSFTLQDEDTRQCIQVHYYQREQIASLQDILIVSLLLIGVILTIFAIKIKKIIKKIEKIQQKGGEILVLQDQTFRKQMMELEDIFPGIKMFMDQQRQNGLLSIQNQQGNQLNLQMELKQRQQHQNQDLKFKQMVCLNEDIKIKVPKNQENGDKNYFNTQKINYKNRQKKNKNFLVKKSQIKEINNEILNEEISEQKNNVNKKPSQQKKQGGSYSKKVQFSFRDEQLQSDQNFLYTTDNQK</sequence>
<accession>A0A0V0QV41</accession>
<dbReference type="InParanoid" id="A0A0V0QV41"/>
<dbReference type="SUPFAM" id="SSF57184">
    <property type="entry name" value="Growth factor receptor domain"/>
    <property type="match status" value="3"/>
</dbReference>
<reference evidence="3 4" key="1">
    <citation type="journal article" date="2015" name="Sci. Rep.">
        <title>Genome of the facultative scuticociliatosis pathogen Pseudocohnilembus persalinus provides insight into its virulence through horizontal gene transfer.</title>
        <authorList>
            <person name="Xiong J."/>
            <person name="Wang G."/>
            <person name="Cheng J."/>
            <person name="Tian M."/>
            <person name="Pan X."/>
            <person name="Warren A."/>
            <person name="Jiang C."/>
            <person name="Yuan D."/>
            <person name="Miao W."/>
        </authorList>
    </citation>
    <scope>NUCLEOTIDE SEQUENCE [LARGE SCALE GENOMIC DNA]</scope>
    <source>
        <strain evidence="3">36N120E</strain>
    </source>
</reference>
<keyword evidence="2" id="KW-0812">Transmembrane</keyword>
<name>A0A0V0QV41_PSEPJ</name>
<feature type="region of interest" description="Disordered" evidence="1">
    <location>
        <begin position="719"/>
        <end position="747"/>
    </location>
</feature>
<dbReference type="Gene3D" id="2.10.220.10">
    <property type="entry name" value="Hormone Receptor, Insulin-like Growth Factor Receptor 1, Chain A, domain 2"/>
    <property type="match status" value="2"/>
</dbReference>
<protein>
    <submittedName>
        <fullName evidence="3">Insulin-like growth factor binding protein, N-terminal</fullName>
    </submittedName>
</protein>